<evidence type="ECO:0000313" key="1">
    <source>
        <dbReference type="EMBL" id="MCZ0666649.1"/>
    </source>
</evidence>
<name>A0A9Q4HTW3_MEDGN</name>
<dbReference type="AlphaFoldDB" id="A0A9Q4HTW3"/>
<comment type="caution">
    <text evidence="1">The sequence shown here is derived from an EMBL/GenBank/DDBJ whole genome shotgun (WGS) entry which is preliminary data.</text>
</comment>
<evidence type="ECO:0000313" key="2">
    <source>
        <dbReference type="Proteomes" id="UP001079535"/>
    </source>
</evidence>
<proteinExistence type="predicted"/>
<sequence>MTNADFIKEQFTRLSDREIAEIVYQYYGIKTSGIECPKILKAARAAFSKWANSVGNKSNYVKDDGSTPSIWAWERWHMSNGNWENKGRTTEVSLQVWLTMQYNEEDWKDD</sequence>
<gene>
    <name evidence="1" type="ORF">OZZ17_03740</name>
</gene>
<reference evidence="1" key="1">
    <citation type="submission" date="2022-11" db="EMBL/GenBank/DDBJ databases">
        <title>Temperate bacteriophages infecting mucin-degrading bacterium Ruminococcus gnavus from the human gut.</title>
        <authorList>
            <person name="Buttimer C."/>
        </authorList>
    </citation>
    <scope>NUCLEOTIDE SEQUENCE</scope>
    <source>
        <strain evidence="1">CCUG 49994</strain>
    </source>
</reference>
<dbReference type="EMBL" id="JAPRAY010000003">
    <property type="protein sequence ID" value="MCZ0666649.1"/>
    <property type="molecule type" value="Genomic_DNA"/>
</dbReference>
<dbReference type="RefSeq" id="WP_009245463.1">
    <property type="nucleotide sequence ID" value="NZ_CABKQB010000010.1"/>
</dbReference>
<dbReference type="Proteomes" id="UP001079535">
    <property type="component" value="Unassembled WGS sequence"/>
</dbReference>
<protein>
    <submittedName>
        <fullName evidence="1">Uncharacterized protein</fullName>
    </submittedName>
</protein>
<organism evidence="1 2">
    <name type="scientific">Mediterraneibacter gnavus</name>
    <name type="common">Ruminococcus gnavus</name>
    <dbReference type="NCBI Taxonomy" id="33038"/>
    <lineage>
        <taxon>Bacteria</taxon>
        <taxon>Bacillati</taxon>
        <taxon>Bacillota</taxon>
        <taxon>Clostridia</taxon>
        <taxon>Lachnospirales</taxon>
        <taxon>Lachnospiraceae</taxon>
        <taxon>Mediterraneibacter</taxon>
    </lineage>
</organism>
<accession>A0A9Q4HTW3</accession>